<feature type="transmembrane region" description="Helical" evidence="6">
    <location>
        <begin position="249"/>
        <end position="268"/>
    </location>
</feature>
<feature type="chain" id="PRO_5042020371" evidence="7">
    <location>
        <begin position="38"/>
        <end position="320"/>
    </location>
</feature>
<proteinExistence type="predicted"/>
<keyword evidence="10" id="KW-1185">Reference proteome</keyword>
<dbReference type="InterPro" id="IPR036909">
    <property type="entry name" value="Cyt_c-like_dom_sf"/>
</dbReference>
<dbReference type="GO" id="GO:0046872">
    <property type="term" value="F:metal ion binding"/>
    <property type="evidence" value="ECO:0007669"/>
    <property type="project" value="UniProtKB-KW"/>
</dbReference>
<dbReference type="PROSITE" id="PS51007">
    <property type="entry name" value="CYTC"/>
    <property type="match status" value="2"/>
</dbReference>
<dbReference type="Proteomes" id="UP001216390">
    <property type="component" value="Chromosome"/>
</dbReference>
<feature type="compositionally biased region" description="Acidic residues" evidence="5">
    <location>
        <begin position="308"/>
        <end position="320"/>
    </location>
</feature>
<dbReference type="KEGG" id="ima:PO878_01600"/>
<keyword evidence="6" id="KW-0812">Transmembrane</keyword>
<evidence type="ECO:0000256" key="4">
    <source>
        <dbReference type="PROSITE-ProRule" id="PRU00433"/>
    </source>
</evidence>
<evidence type="ECO:0000256" key="5">
    <source>
        <dbReference type="SAM" id="MobiDB-lite"/>
    </source>
</evidence>
<evidence type="ECO:0000256" key="3">
    <source>
        <dbReference type="ARBA" id="ARBA00023004"/>
    </source>
</evidence>
<name>A0AAE9YF36_9ACTN</name>
<dbReference type="SUPFAM" id="SSF46626">
    <property type="entry name" value="Cytochrome c"/>
    <property type="match status" value="2"/>
</dbReference>
<keyword evidence="2 4" id="KW-0479">Metal-binding</keyword>
<feature type="region of interest" description="Disordered" evidence="5">
    <location>
        <begin position="276"/>
        <end position="320"/>
    </location>
</feature>
<evidence type="ECO:0000256" key="7">
    <source>
        <dbReference type="SAM" id="SignalP"/>
    </source>
</evidence>
<dbReference type="EMBL" id="CP116942">
    <property type="protein sequence ID" value="WCO67412.1"/>
    <property type="molecule type" value="Genomic_DNA"/>
</dbReference>
<dbReference type="GO" id="GO:0020037">
    <property type="term" value="F:heme binding"/>
    <property type="evidence" value="ECO:0007669"/>
    <property type="project" value="InterPro"/>
</dbReference>
<accession>A0AAE9YF36</accession>
<protein>
    <submittedName>
        <fullName evidence="9">C-type cytochrome</fullName>
    </submittedName>
</protein>
<evidence type="ECO:0000313" key="10">
    <source>
        <dbReference type="Proteomes" id="UP001216390"/>
    </source>
</evidence>
<dbReference type="GO" id="GO:0009055">
    <property type="term" value="F:electron transfer activity"/>
    <property type="evidence" value="ECO:0007669"/>
    <property type="project" value="InterPro"/>
</dbReference>
<evidence type="ECO:0000256" key="1">
    <source>
        <dbReference type="ARBA" id="ARBA00022617"/>
    </source>
</evidence>
<feature type="compositionally biased region" description="Low complexity" evidence="5">
    <location>
        <begin position="285"/>
        <end position="307"/>
    </location>
</feature>
<keyword evidence="1 4" id="KW-0349">Heme</keyword>
<dbReference type="RefSeq" id="WP_272736934.1">
    <property type="nucleotide sequence ID" value="NZ_CP116942.1"/>
</dbReference>
<dbReference type="Pfam" id="PF13442">
    <property type="entry name" value="Cytochrome_CBB3"/>
    <property type="match status" value="1"/>
</dbReference>
<dbReference type="PANTHER" id="PTHR33751">
    <property type="entry name" value="CBB3-TYPE CYTOCHROME C OXIDASE SUBUNIT FIXP"/>
    <property type="match status" value="1"/>
</dbReference>
<evidence type="ECO:0000259" key="8">
    <source>
        <dbReference type="PROSITE" id="PS51007"/>
    </source>
</evidence>
<dbReference type="InterPro" id="IPR009056">
    <property type="entry name" value="Cyt_c-like_dom"/>
</dbReference>
<evidence type="ECO:0000256" key="2">
    <source>
        <dbReference type="ARBA" id="ARBA00022723"/>
    </source>
</evidence>
<reference evidence="9" key="1">
    <citation type="submission" date="2023-01" db="EMBL/GenBank/DDBJ databases">
        <title>The diversity of Class Acidimicrobiia in South China Sea sediment environments and the proposal of Iamia marina sp. nov., a novel species of the genus Iamia.</title>
        <authorList>
            <person name="He Y."/>
            <person name="Tian X."/>
        </authorList>
    </citation>
    <scope>NUCLEOTIDE SEQUENCE</scope>
    <source>
        <strain evidence="9">DSM 19957</strain>
    </source>
</reference>
<evidence type="ECO:0000313" key="9">
    <source>
        <dbReference type="EMBL" id="WCO67412.1"/>
    </source>
</evidence>
<dbReference type="AlphaFoldDB" id="A0AAE9YF36"/>
<dbReference type="Pfam" id="PF00034">
    <property type="entry name" value="Cytochrom_C"/>
    <property type="match status" value="1"/>
</dbReference>
<dbReference type="InterPro" id="IPR050597">
    <property type="entry name" value="Cytochrome_c_Oxidase_Subunit"/>
</dbReference>
<gene>
    <name evidence="9" type="ORF">PO878_01600</name>
</gene>
<dbReference type="PANTHER" id="PTHR33751:SF13">
    <property type="entry name" value="CYTOCHROME BC1 COMPLEX CYTOCHROME C SUBUNIT"/>
    <property type="match status" value="1"/>
</dbReference>
<evidence type="ECO:0000256" key="6">
    <source>
        <dbReference type="SAM" id="Phobius"/>
    </source>
</evidence>
<keyword evidence="7" id="KW-0732">Signal</keyword>
<feature type="signal peptide" evidence="7">
    <location>
        <begin position="1"/>
        <end position="37"/>
    </location>
</feature>
<keyword evidence="6" id="KW-0472">Membrane</keyword>
<keyword evidence="6" id="KW-1133">Transmembrane helix</keyword>
<keyword evidence="3 4" id="KW-0408">Iron</keyword>
<feature type="domain" description="Cytochrome c" evidence="8">
    <location>
        <begin position="151"/>
        <end position="229"/>
    </location>
</feature>
<sequence>MAAERTPTRRRRRRLVPLLGTVAGAVLVVLLSAPSDAAPVVEPATQAEPTDEELLAQGETLFQTGCVSCHGDDGQGLRAPGGALRGPSLEDAGEAGAYFQLSTGRMPIADPSRPPEAKEPAYTPEQIDALVAYVGTLGDGPPLPDVEVAAGDVSQGGELYRENCQACHSATGAGGALSYGRAAPSLGTVTPLQIGAAMRSGPGQMPRFGDDIIDQQDLDDVARYVTYLQEPDDAGGLALGRLGPIPEGMMIWVGGMGALLVAAYFMGFRRANTPRVDPIPPGEAPEPATATAAGADARAGGASTADGPEADADTAEEDAP</sequence>
<feature type="domain" description="Cytochrome c" evidence="8">
    <location>
        <begin position="53"/>
        <end position="138"/>
    </location>
</feature>
<dbReference type="Gene3D" id="1.10.760.10">
    <property type="entry name" value="Cytochrome c-like domain"/>
    <property type="match status" value="2"/>
</dbReference>
<organism evidence="9 10">
    <name type="scientific">Iamia majanohamensis</name>
    <dbReference type="NCBI Taxonomy" id="467976"/>
    <lineage>
        <taxon>Bacteria</taxon>
        <taxon>Bacillati</taxon>
        <taxon>Actinomycetota</taxon>
        <taxon>Acidimicrobiia</taxon>
        <taxon>Acidimicrobiales</taxon>
        <taxon>Iamiaceae</taxon>
        <taxon>Iamia</taxon>
    </lineage>
</organism>